<keyword evidence="3" id="KW-1185">Reference proteome</keyword>
<accession>A0ABT7L583</accession>
<reference evidence="2 3" key="1">
    <citation type="submission" date="2023-06" db="EMBL/GenBank/DDBJ databases">
        <title>Aquibacillus rhizosphaerae LR5S19.</title>
        <authorList>
            <person name="Sun J.-Q."/>
        </authorList>
    </citation>
    <scope>NUCLEOTIDE SEQUENCE [LARGE SCALE GENOMIC DNA]</scope>
    <source>
        <strain evidence="2 3">LR5S19</strain>
    </source>
</reference>
<name>A0ABT7L583_9BACI</name>
<gene>
    <name evidence="2" type="ORF">QQS35_04695</name>
</gene>
<protein>
    <recommendedName>
        <fullName evidence="4">Spore coat protein</fullName>
    </recommendedName>
</protein>
<evidence type="ECO:0000256" key="1">
    <source>
        <dbReference type="SAM" id="Coils"/>
    </source>
</evidence>
<feature type="coiled-coil region" evidence="1">
    <location>
        <begin position="34"/>
        <end position="61"/>
    </location>
</feature>
<evidence type="ECO:0008006" key="4">
    <source>
        <dbReference type="Google" id="ProtNLM"/>
    </source>
</evidence>
<organism evidence="2 3">
    <name type="scientific">Aquibacillus rhizosphaerae</name>
    <dbReference type="NCBI Taxonomy" id="3051431"/>
    <lineage>
        <taxon>Bacteria</taxon>
        <taxon>Bacillati</taxon>
        <taxon>Bacillota</taxon>
        <taxon>Bacilli</taxon>
        <taxon>Bacillales</taxon>
        <taxon>Bacillaceae</taxon>
        <taxon>Aquibacillus</taxon>
    </lineage>
</organism>
<dbReference type="Proteomes" id="UP001235343">
    <property type="component" value="Unassembled WGS sequence"/>
</dbReference>
<evidence type="ECO:0000313" key="3">
    <source>
        <dbReference type="Proteomes" id="UP001235343"/>
    </source>
</evidence>
<proteinExistence type="predicted"/>
<dbReference type="RefSeq" id="WP_285930708.1">
    <property type="nucleotide sequence ID" value="NZ_JASTZU010000018.1"/>
</dbReference>
<sequence>MSNKEFQSVDMLLDSIFKKHGVNLDKQKIDAKEKEALKGIVDNLKKSVDEVLQEKKETKDS</sequence>
<dbReference type="EMBL" id="JASTZU010000018">
    <property type="protein sequence ID" value="MDL4839755.1"/>
    <property type="molecule type" value="Genomic_DNA"/>
</dbReference>
<comment type="caution">
    <text evidence="2">The sequence shown here is derived from an EMBL/GenBank/DDBJ whole genome shotgun (WGS) entry which is preliminary data.</text>
</comment>
<keyword evidence="1" id="KW-0175">Coiled coil</keyword>
<evidence type="ECO:0000313" key="2">
    <source>
        <dbReference type="EMBL" id="MDL4839755.1"/>
    </source>
</evidence>